<dbReference type="KEGG" id="wce:WS08_0621"/>
<dbReference type="Proteomes" id="UP000029079">
    <property type="component" value="Chromosome"/>
</dbReference>
<dbReference type="RefSeq" id="WP_009765282.1">
    <property type="nucleotide sequence ID" value="NZ_CP009223.1"/>
</dbReference>
<dbReference type="AlphaFoldDB" id="A0A075TZ81"/>
<gene>
    <name evidence="1" type="ORF">WS74_0622</name>
</gene>
<accession>A0A075TZ81</accession>
<evidence type="ECO:0000313" key="2">
    <source>
        <dbReference type="Proteomes" id="UP000029079"/>
    </source>
</evidence>
<dbReference type="KEGG" id="wct:WS74_0622"/>
<name>A0A075TZ81_9LACO</name>
<dbReference type="PATRIC" id="fig|759620.7.peg.652"/>
<organism evidence="1 2">
    <name type="scientific">Weissella ceti</name>
    <dbReference type="NCBI Taxonomy" id="759620"/>
    <lineage>
        <taxon>Bacteria</taxon>
        <taxon>Bacillati</taxon>
        <taxon>Bacillota</taxon>
        <taxon>Bacilli</taxon>
        <taxon>Lactobacillales</taxon>
        <taxon>Lactobacillaceae</taxon>
        <taxon>Weissella</taxon>
    </lineage>
</organism>
<dbReference type="KEGG" id="wci:WS105_0682"/>
<proteinExistence type="predicted"/>
<sequence length="148" mass="17055">MKNILAWGAVLLLVFYLFMPSDKKEDTSKEAAKSDTALLQKQEQQVEDLNKWFDDRDVTTDSENLIEDEWLYTGHLMGYSVHNGSVFAVFSKRAFEDTELTEKEVAKYAFAVLQDYPGDLSSIDNLNEHKELSENIATDPRMFTVFDR</sequence>
<keyword evidence="2" id="KW-1185">Reference proteome</keyword>
<protein>
    <submittedName>
        <fullName evidence="1">Uncharacterized protein</fullName>
    </submittedName>
</protein>
<dbReference type="EMBL" id="CP009223">
    <property type="protein sequence ID" value="AIM62874.1"/>
    <property type="molecule type" value="Genomic_DNA"/>
</dbReference>
<reference evidence="2" key="2">
    <citation type="submission" date="2014-08" db="EMBL/GenBank/DDBJ databases">
        <title>Complete genome of Weissella ceti strain WS74 isolated from diseased rainbow trout in Brazil.</title>
        <authorList>
            <person name="Figueiredo H.C.P."/>
            <person name="Leal C.A.G."/>
            <person name="Pereira F.L."/>
            <person name="Soares S.C."/>
            <person name="Dorella F.A."/>
            <person name="Carvalho A.F."/>
            <person name="Azevedo V.A.C."/>
        </authorList>
    </citation>
    <scope>NUCLEOTIDE SEQUENCE [LARGE SCALE GENOMIC DNA]</scope>
    <source>
        <strain evidence="2">WS74</strain>
    </source>
</reference>
<evidence type="ECO:0000313" key="1">
    <source>
        <dbReference type="EMBL" id="AIM62874.1"/>
    </source>
</evidence>
<reference evidence="1 2" key="1">
    <citation type="journal article" date="2014" name="Genome Announc.">
        <title>Complete Genome Sequences of Fish Pathogenic Weissella ceti Strains WS74 and WS105.</title>
        <authorList>
            <person name="Figueiredo H.C."/>
            <person name="Leal C.A."/>
            <person name="Dorella F.A."/>
            <person name="Carvalho A.F."/>
            <person name="Soares S.C."/>
            <person name="Pereira F.L."/>
            <person name="Azevedo V.A."/>
        </authorList>
    </citation>
    <scope>NUCLEOTIDE SEQUENCE [LARGE SCALE GENOMIC DNA]</scope>
    <source>
        <strain evidence="1 2">WS74</strain>
    </source>
</reference>